<dbReference type="Proteomes" id="UP000683925">
    <property type="component" value="Unassembled WGS sequence"/>
</dbReference>
<keyword evidence="2" id="KW-1185">Reference proteome</keyword>
<comment type="caution">
    <text evidence="1">The sequence shown here is derived from an EMBL/GenBank/DDBJ whole genome shotgun (WGS) entry which is preliminary data.</text>
</comment>
<dbReference type="PROSITE" id="PS00973">
    <property type="entry name" value="USP_2"/>
    <property type="match status" value="1"/>
</dbReference>
<accession>A0A8S1S1K5</accession>
<dbReference type="GO" id="GO:0004843">
    <property type="term" value="F:cysteine-type deubiquitinase activity"/>
    <property type="evidence" value="ECO:0007669"/>
    <property type="project" value="InterPro"/>
</dbReference>
<dbReference type="InterPro" id="IPR018200">
    <property type="entry name" value="USP_CS"/>
</dbReference>
<proteinExistence type="predicted"/>
<protein>
    <recommendedName>
        <fullName evidence="3">USP domain-containing protein</fullName>
    </recommendedName>
</protein>
<dbReference type="AlphaFoldDB" id="A0A8S1S1K5"/>
<organism evidence="1 2">
    <name type="scientific">Paramecium octaurelia</name>
    <dbReference type="NCBI Taxonomy" id="43137"/>
    <lineage>
        <taxon>Eukaryota</taxon>
        <taxon>Sar</taxon>
        <taxon>Alveolata</taxon>
        <taxon>Ciliophora</taxon>
        <taxon>Intramacronucleata</taxon>
        <taxon>Oligohymenophorea</taxon>
        <taxon>Peniculida</taxon>
        <taxon>Parameciidae</taxon>
        <taxon>Paramecium</taxon>
    </lineage>
</organism>
<sequence>MYHLTAVLKHDGRASFGHYYSYIFYKNDYKLGGSLIIPQLQRLRIPKFCNQAKLLSRRSIEDQEQLLQNLRFFQILKFWIQLLQIFRKWTSIMGGIKKKNQFLLKNCSIRRIHQILGRN</sequence>
<evidence type="ECO:0000313" key="2">
    <source>
        <dbReference type="Proteomes" id="UP000683925"/>
    </source>
</evidence>
<evidence type="ECO:0000313" key="1">
    <source>
        <dbReference type="EMBL" id="CAD8133335.1"/>
    </source>
</evidence>
<gene>
    <name evidence="1" type="ORF">POCTA_138.1.T0040404</name>
</gene>
<name>A0A8S1S1K5_PAROT</name>
<dbReference type="EMBL" id="CAJJDP010000003">
    <property type="protein sequence ID" value="CAD8133335.1"/>
    <property type="molecule type" value="Genomic_DNA"/>
</dbReference>
<evidence type="ECO:0008006" key="3">
    <source>
        <dbReference type="Google" id="ProtNLM"/>
    </source>
</evidence>
<reference evidence="1" key="1">
    <citation type="submission" date="2021-01" db="EMBL/GenBank/DDBJ databases">
        <authorList>
            <consortium name="Genoscope - CEA"/>
            <person name="William W."/>
        </authorList>
    </citation>
    <scope>NUCLEOTIDE SEQUENCE</scope>
</reference>